<keyword evidence="4 6" id="KW-0378">Hydrolase</keyword>
<evidence type="ECO:0000256" key="4">
    <source>
        <dbReference type="ARBA" id="ARBA00022801"/>
    </source>
</evidence>
<reference evidence="8 9" key="1">
    <citation type="submission" date="2020-08" db="EMBL/GenBank/DDBJ databases">
        <title>Genomic Encyclopedia of Type Strains, Phase IV (KMG-IV): sequencing the most valuable type-strain genomes for metagenomic binning, comparative biology and taxonomic classification.</title>
        <authorList>
            <person name="Goeker M."/>
        </authorList>
    </citation>
    <scope>NUCLEOTIDE SEQUENCE [LARGE SCALE GENOMIC DNA]</scope>
    <source>
        <strain evidence="8 9">DSM 103725</strain>
    </source>
</reference>
<dbReference type="SUPFAM" id="SSF55811">
    <property type="entry name" value="Nudix"/>
    <property type="match status" value="1"/>
</dbReference>
<dbReference type="GO" id="GO:0000166">
    <property type="term" value="F:nucleotide binding"/>
    <property type="evidence" value="ECO:0007669"/>
    <property type="project" value="UniProtKB-KW"/>
</dbReference>
<protein>
    <recommendedName>
        <fullName evidence="2">Bis(5'-nucleosyl)-tetraphosphatase [asymmetrical]</fullName>
    </recommendedName>
    <alternativeName>
        <fullName evidence="5">Diadenosine 5',5'''-P1,P4-tetraphosphate asymmetrical hydrolase</fullName>
    </alternativeName>
</protein>
<dbReference type="Proteomes" id="UP000541810">
    <property type="component" value="Unassembled WGS sequence"/>
</dbReference>
<dbReference type="RefSeq" id="WP_184677567.1">
    <property type="nucleotide sequence ID" value="NZ_JACHGY010000001.1"/>
</dbReference>
<evidence type="ECO:0000256" key="1">
    <source>
        <dbReference type="ARBA" id="ARBA00005582"/>
    </source>
</evidence>
<comment type="similarity">
    <text evidence="1 6">Belongs to the Nudix hydrolase family.</text>
</comment>
<dbReference type="Pfam" id="PF00293">
    <property type="entry name" value="NUDIX"/>
    <property type="match status" value="1"/>
</dbReference>
<gene>
    <name evidence="8" type="ORF">HNQ40_001831</name>
</gene>
<dbReference type="Gene3D" id="3.90.79.10">
    <property type="entry name" value="Nucleoside Triphosphate Pyrophosphohydrolase"/>
    <property type="match status" value="1"/>
</dbReference>
<sequence>MGILQDYSCGVIPCRSGANGKEFLLVQLHAGHWSFPKGHPEAGETPIETARRELREETGLTDITLLESPAFEEMYSFTKRSGKVVEKTVTYYLGELSDPSAEVSVQPEEVADFAWGDAEATMQRMTFAEGRRLFGEVLDYLDVSG</sequence>
<evidence type="ECO:0000313" key="8">
    <source>
        <dbReference type="EMBL" id="MBB6430025.1"/>
    </source>
</evidence>
<dbReference type="GO" id="GO:0004081">
    <property type="term" value="F:bis(5'-nucleosyl)-tetraphosphatase (asymmetrical) activity"/>
    <property type="evidence" value="ECO:0007669"/>
    <property type="project" value="TreeGrafter"/>
</dbReference>
<dbReference type="InterPro" id="IPR020084">
    <property type="entry name" value="NUDIX_hydrolase_CS"/>
</dbReference>
<keyword evidence="3" id="KW-0547">Nucleotide-binding</keyword>
<evidence type="ECO:0000313" key="9">
    <source>
        <dbReference type="Proteomes" id="UP000541810"/>
    </source>
</evidence>
<evidence type="ECO:0000256" key="2">
    <source>
        <dbReference type="ARBA" id="ARBA00018911"/>
    </source>
</evidence>
<dbReference type="PROSITE" id="PS00893">
    <property type="entry name" value="NUDIX_BOX"/>
    <property type="match status" value="1"/>
</dbReference>
<dbReference type="InterPro" id="IPR003565">
    <property type="entry name" value="Tetra_PHTase"/>
</dbReference>
<dbReference type="GO" id="GO:0006754">
    <property type="term" value="P:ATP biosynthetic process"/>
    <property type="evidence" value="ECO:0007669"/>
    <property type="project" value="TreeGrafter"/>
</dbReference>
<evidence type="ECO:0000259" key="7">
    <source>
        <dbReference type="PROSITE" id="PS51462"/>
    </source>
</evidence>
<comment type="caution">
    <text evidence="8">The sequence shown here is derived from an EMBL/GenBank/DDBJ whole genome shotgun (WGS) entry which is preliminary data.</text>
</comment>
<organism evidence="8 9">
    <name type="scientific">Algisphaera agarilytica</name>
    <dbReference type="NCBI Taxonomy" id="1385975"/>
    <lineage>
        <taxon>Bacteria</taxon>
        <taxon>Pseudomonadati</taxon>
        <taxon>Planctomycetota</taxon>
        <taxon>Phycisphaerae</taxon>
        <taxon>Phycisphaerales</taxon>
        <taxon>Phycisphaeraceae</taxon>
        <taxon>Algisphaera</taxon>
    </lineage>
</organism>
<dbReference type="InterPro" id="IPR015797">
    <property type="entry name" value="NUDIX_hydrolase-like_dom_sf"/>
</dbReference>
<dbReference type="PANTHER" id="PTHR21340">
    <property type="entry name" value="DIADENOSINE 5,5-P1,P4-TETRAPHOSPHATE PYROPHOSPHOHYDROLASE MUTT"/>
    <property type="match status" value="1"/>
</dbReference>
<dbReference type="PROSITE" id="PS51462">
    <property type="entry name" value="NUDIX"/>
    <property type="match status" value="1"/>
</dbReference>
<dbReference type="PRINTS" id="PR00502">
    <property type="entry name" value="NUDIXFAMILY"/>
</dbReference>
<dbReference type="InterPro" id="IPR000086">
    <property type="entry name" value="NUDIX_hydrolase_dom"/>
</dbReference>
<proteinExistence type="inferred from homology"/>
<keyword evidence="9" id="KW-1185">Reference proteome</keyword>
<name>A0A7X0H680_9BACT</name>
<dbReference type="GO" id="GO:0006167">
    <property type="term" value="P:AMP biosynthetic process"/>
    <property type="evidence" value="ECO:0007669"/>
    <property type="project" value="TreeGrafter"/>
</dbReference>
<dbReference type="AlphaFoldDB" id="A0A7X0H680"/>
<dbReference type="InterPro" id="IPR051325">
    <property type="entry name" value="Nudix_hydrolase_domain"/>
</dbReference>
<dbReference type="EMBL" id="JACHGY010000001">
    <property type="protein sequence ID" value="MBB6430025.1"/>
    <property type="molecule type" value="Genomic_DNA"/>
</dbReference>
<evidence type="ECO:0000256" key="5">
    <source>
        <dbReference type="ARBA" id="ARBA00032644"/>
    </source>
</evidence>
<dbReference type="InterPro" id="IPR020476">
    <property type="entry name" value="Nudix_hydrolase"/>
</dbReference>
<evidence type="ECO:0000256" key="3">
    <source>
        <dbReference type="ARBA" id="ARBA00022741"/>
    </source>
</evidence>
<evidence type="ECO:0000256" key="6">
    <source>
        <dbReference type="RuleBase" id="RU003476"/>
    </source>
</evidence>
<dbReference type="PANTHER" id="PTHR21340:SF0">
    <property type="entry name" value="BIS(5'-NUCLEOSYL)-TETRAPHOSPHATASE [ASYMMETRICAL]"/>
    <property type="match status" value="1"/>
</dbReference>
<feature type="domain" description="Nudix hydrolase" evidence="7">
    <location>
        <begin position="4"/>
        <end position="138"/>
    </location>
</feature>
<dbReference type="CDD" id="cd03428">
    <property type="entry name" value="NUDIX_Ap4A_Nudt2"/>
    <property type="match status" value="1"/>
</dbReference>
<accession>A0A7X0H680</accession>